<evidence type="ECO:0008006" key="5">
    <source>
        <dbReference type="Google" id="ProtNLM"/>
    </source>
</evidence>
<evidence type="ECO:0000313" key="4">
    <source>
        <dbReference type="Proteomes" id="UP000006055"/>
    </source>
</evidence>
<feature type="region of interest" description="Disordered" evidence="1">
    <location>
        <begin position="118"/>
        <end position="146"/>
    </location>
</feature>
<feature type="transmembrane region" description="Helical" evidence="2">
    <location>
        <begin position="212"/>
        <end position="233"/>
    </location>
</feature>
<feature type="transmembrane region" description="Helical" evidence="2">
    <location>
        <begin position="303"/>
        <end position="323"/>
    </location>
</feature>
<proteinExistence type="predicted"/>
<dbReference type="AlphaFoldDB" id="I4CDI1"/>
<gene>
    <name evidence="3" type="ordered locus">Desti_5010</name>
</gene>
<accession>I4CDI1</accession>
<feature type="compositionally biased region" description="Pro residues" evidence="1">
    <location>
        <begin position="130"/>
        <end position="139"/>
    </location>
</feature>
<organism evidence="3 4">
    <name type="scientific">Desulfomonile tiedjei (strain ATCC 49306 / DSM 6799 / DCB-1)</name>
    <dbReference type="NCBI Taxonomy" id="706587"/>
    <lineage>
        <taxon>Bacteria</taxon>
        <taxon>Pseudomonadati</taxon>
        <taxon>Thermodesulfobacteriota</taxon>
        <taxon>Desulfomonilia</taxon>
        <taxon>Desulfomonilales</taxon>
        <taxon>Desulfomonilaceae</taxon>
        <taxon>Desulfomonile</taxon>
    </lineage>
</organism>
<dbReference type="Proteomes" id="UP000006055">
    <property type="component" value="Chromosome"/>
</dbReference>
<sequence>MNSESSPTLYTVIITGLRSGANKASIADGIARIVKNMDAARVLRKLDALPWTMTRKASRKNAERLSKYLQKIGCDVQVVPPLEIPISDDVGETQILPQTSLLTESQVISSTQFVPVPEQTERAEATSEETPPPPPPTEPPKQDEKPTTVLEPLSLAGILDQTFQICRNRFWKLLAIAAIPYCIMIALIILAGIIALIFGLTDMSFIDDFTPALLIAGIFLIPTALVLFIALFYSSQGALIFAVSVSYLGKQISVRESYNFVFARLAKFILTSLLFTIMILLSLALAVTIGIVLFFVFQAFTSSGWWSAFSWLPLMIIPFYVILKLLLFDKIVIVENVAYMGALSRSWNLLSGKAAGSWPRGYALRLFLLTLLFMLIAATISWVFQTPAALLTAFLPLPEFAKTVLTQLLGTIGSLIATVFAAVCMVVFYYDVRNRKEGFDLQMLAEMTSDTISDE</sequence>
<keyword evidence="4" id="KW-1185">Reference proteome</keyword>
<evidence type="ECO:0000256" key="1">
    <source>
        <dbReference type="SAM" id="MobiDB-lite"/>
    </source>
</evidence>
<evidence type="ECO:0000313" key="3">
    <source>
        <dbReference type="EMBL" id="AFM27622.1"/>
    </source>
</evidence>
<keyword evidence="2" id="KW-0472">Membrane</keyword>
<keyword evidence="2" id="KW-0812">Transmembrane</keyword>
<dbReference type="HOGENOM" id="CLU_600953_0_0_7"/>
<dbReference type="EMBL" id="CP003360">
    <property type="protein sequence ID" value="AFM27622.1"/>
    <property type="molecule type" value="Genomic_DNA"/>
</dbReference>
<dbReference type="STRING" id="706587.Desti_5010"/>
<evidence type="ECO:0000256" key="2">
    <source>
        <dbReference type="SAM" id="Phobius"/>
    </source>
</evidence>
<dbReference type="OrthoDB" id="121140at2"/>
<dbReference type="RefSeq" id="WP_014812726.1">
    <property type="nucleotide sequence ID" value="NC_018025.1"/>
</dbReference>
<feature type="transmembrane region" description="Helical" evidence="2">
    <location>
        <begin position="404"/>
        <end position="430"/>
    </location>
</feature>
<protein>
    <recommendedName>
        <fullName evidence="5">Glycerophosphoryl diester phosphodiesterase membrane domain-containing protein</fullName>
    </recommendedName>
</protein>
<keyword evidence="2" id="KW-1133">Transmembrane helix</keyword>
<feature type="transmembrane region" description="Helical" evidence="2">
    <location>
        <begin position="362"/>
        <end position="384"/>
    </location>
</feature>
<feature type="transmembrane region" description="Helical" evidence="2">
    <location>
        <begin position="173"/>
        <end position="200"/>
    </location>
</feature>
<name>I4CDI1_DESTA</name>
<dbReference type="KEGG" id="dti:Desti_5010"/>
<reference evidence="4" key="1">
    <citation type="submission" date="2012-06" db="EMBL/GenBank/DDBJ databases">
        <title>Complete sequence of chromosome of Desulfomonile tiedjei DSM 6799.</title>
        <authorList>
            <person name="Lucas S."/>
            <person name="Copeland A."/>
            <person name="Lapidus A."/>
            <person name="Glavina del Rio T."/>
            <person name="Dalin E."/>
            <person name="Tice H."/>
            <person name="Bruce D."/>
            <person name="Goodwin L."/>
            <person name="Pitluck S."/>
            <person name="Peters L."/>
            <person name="Ovchinnikova G."/>
            <person name="Zeytun A."/>
            <person name="Lu M."/>
            <person name="Kyrpides N."/>
            <person name="Mavromatis K."/>
            <person name="Ivanova N."/>
            <person name="Brettin T."/>
            <person name="Detter J.C."/>
            <person name="Han C."/>
            <person name="Larimer F."/>
            <person name="Land M."/>
            <person name="Hauser L."/>
            <person name="Markowitz V."/>
            <person name="Cheng J.-F."/>
            <person name="Hugenholtz P."/>
            <person name="Woyke T."/>
            <person name="Wu D."/>
            <person name="Spring S."/>
            <person name="Schroeder M."/>
            <person name="Brambilla E."/>
            <person name="Klenk H.-P."/>
            <person name="Eisen J.A."/>
        </authorList>
    </citation>
    <scope>NUCLEOTIDE SEQUENCE [LARGE SCALE GENOMIC DNA]</scope>
    <source>
        <strain evidence="4">ATCC 49306 / DSM 6799 / DCB-1</strain>
    </source>
</reference>
<feature type="transmembrane region" description="Helical" evidence="2">
    <location>
        <begin position="273"/>
        <end position="297"/>
    </location>
</feature>
<dbReference type="eggNOG" id="COG4223">
    <property type="taxonomic scope" value="Bacteria"/>
</dbReference>